<dbReference type="AlphaFoldDB" id="A0AAU7AWN9"/>
<proteinExistence type="predicted"/>
<sequence length="134" mass="14259">MRLQEVVDWSLAGMAGADEPPEIVLTVDVAADPELGRVLADAATAGGRGFAGSWRAGTKDDTPIVSFLLLEDTDDGLERAWWTERLEVRMLTAATTVPHTVRLVPVDGGGNGLLVEVDHASARVTELLATLPRT</sequence>
<reference evidence="1" key="1">
    <citation type="submission" date="2022-12" db="EMBL/GenBank/DDBJ databases">
        <title>Paraconexibacter alkalitolerans sp. nov. and Baekduia alba sp. nov., isolated from soil and emended description of the genera Paraconexibacter (Chun et al., 2020) and Baekduia (An et al., 2020).</title>
        <authorList>
            <person name="Vieira S."/>
            <person name="Huber K.J."/>
            <person name="Geppert A."/>
            <person name="Wolf J."/>
            <person name="Neumann-Schaal M."/>
            <person name="Muesken M."/>
            <person name="Overmann J."/>
        </authorList>
    </citation>
    <scope>NUCLEOTIDE SEQUENCE</scope>
    <source>
        <strain evidence="1">AEG42_29</strain>
    </source>
</reference>
<accession>A0AAU7AWN9</accession>
<gene>
    <name evidence="1" type="ORF">DSM112329_02725</name>
</gene>
<evidence type="ECO:0000313" key="1">
    <source>
        <dbReference type="EMBL" id="XAY05865.1"/>
    </source>
</evidence>
<protein>
    <submittedName>
        <fullName evidence="1">Uncharacterized protein</fullName>
    </submittedName>
</protein>
<dbReference type="EMBL" id="CP114014">
    <property type="protein sequence ID" value="XAY05865.1"/>
    <property type="molecule type" value="Genomic_DNA"/>
</dbReference>
<name>A0AAU7AWN9_9ACTN</name>
<dbReference type="KEGG" id="parq:DSM112329_02725"/>
<organism evidence="1">
    <name type="scientific">Paraconexibacter sp. AEG42_29</name>
    <dbReference type="NCBI Taxonomy" id="2997339"/>
    <lineage>
        <taxon>Bacteria</taxon>
        <taxon>Bacillati</taxon>
        <taxon>Actinomycetota</taxon>
        <taxon>Thermoleophilia</taxon>
        <taxon>Solirubrobacterales</taxon>
        <taxon>Paraconexibacteraceae</taxon>
        <taxon>Paraconexibacter</taxon>
    </lineage>
</organism>